<accession>A0ABV9X8G6</accession>
<keyword evidence="1" id="KW-0812">Transmembrane</keyword>
<protein>
    <submittedName>
        <fullName evidence="2">Uncharacterized protein</fullName>
    </submittedName>
</protein>
<keyword evidence="1" id="KW-1133">Transmembrane helix</keyword>
<dbReference type="RefSeq" id="WP_380867571.1">
    <property type="nucleotide sequence ID" value="NZ_JBHSJD010000001.1"/>
</dbReference>
<feature type="transmembrane region" description="Helical" evidence="1">
    <location>
        <begin position="56"/>
        <end position="76"/>
    </location>
</feature>
<evidence type="ECO:0000256" key="1">
    <source>
        <dbReference type="SAM" id="Phobius"/>
    </source>
</evidence>
<dbReference type="EMBL" id="JBHSJD010000001">
    <property type="protein sequence ID" value="MFC5020750.1"/>
    <property type="molecule type" value="Genomic_DNA"/>
</dbReference>
<keyword evidence="3" id="KW-1185">Reference proteome</keyword>
<feature type="transmembrane region" description="Helical" evidence="1">
    <location>
        <begin position="31"/>
        <end position="49"/>
    </location>
</feature>
<organism evidence="2 3">
    <name type="scientific">Streptomyces coeruleoprunus</name>
    <dbReference type="NCBI Taxonomy" id="285563"/>
    <lineage>
        <taxon>Bacteria</taxon>
        <taxon>Bacillati</taxon>
        <taxon>Actinomycetota</taxon>
        <taxon>Actinomycetes</taxon>
        <taxon>Kitasatosporales</taxon>
        <taxon>Streptomycetaceae</taxon>
        <taxon>Streptomyces</taxon>
    </lineage>
</organism>
<proteinExistence type="predicted"/>
<gene>
    <name evidence="2" type="ORF">ACFPM3_01110</name>
</gene>
<keyword evidence="1" id="KW-0472">Membrane</keyword>
<evidence type="ECO:0000313" key="3">
    <source>
        <dbReference type="Proteomes" id="UP001595829"/>
    </source>
</evidence>
<sequence length="101" mass="10980">MAGGLLLALLSHTATIEMETFPGLRENRGPMVVWICGIAVLSAVAGYALQGWRSRGALVMVLLVGVVVALRLYTIAPALHCWSYDSVGRHDGAYHCVNRWE</sequence>
<reference evidence="3" key="1">
    <citation type="journal article" date="2019" name="Int. J. Syst. Evol. Microbiol.">
        <title>The Global Catalogue of Microorganisms (GCM) 10K type strain sequencing project: providing services to taxonomists for standard genome sequencing and annotation.</title>
        <authorList>
            <consortium name="The Broad Institute Genomics Platform"/>
            <consortium name="The Broad Institute Genome Sequencing Center for Infectious Disease"/>
            <person name="Wu L."/>
            <person name="Ma J."/>
        </authorList>
    </citation>
    <scope>NUCLEOTIDE SEQUENCE [LARGE SCALE GENOMIC DNA]</scope>
    <source>
        <strain evidence="3">CGMCC 4.1648</strain>
    </source>
</reference>
<comment type="caution">
    <text evidence="2">The sequence shown here is derived from an EMBL/GenBank/DDBJ whole genome shotgun (WGS) entry which is preliminary data.</text>
</comment>
<evidence type="ECO:0000313" key="2">
    <source>
        <dbReference type="EMBL" id="MFC5020750.1"/>
    </source>
</evidence>
<name>A0ABV9X8G6_9ACTN</name>
<dbReference type="Proteomes" id="UP001595829">
    <property type="component" value="Unassembled WGS sequence"/>
</dbReference>